<organism evidence="1 2">
    <name type="scientific">Riccia fluitans</name>
    <dbReference type="NCBI Taxonomy" id="41844"/>
    <lineage>
        <taxon>Eukaryota</taxon>
        <taxon>Viridiplantae</taxon>
        <taxon>Streptophyta</taxon>
        <taxon>Embryophyta</taxon>
        <taxon>Marchantiophyta</taxon>
        <taxon>Marchantiopsida</taxon>
        <taxon>Marchantiidae</taxon>
        <taxon>Marchantiales</taxon>
        <taxon>Ricciaceae</taxon>
        <taxon>Riccia</taxon>
    </lineage>
</organism>
<proteinExistence type="predicted"/>
<dbReference type="Proteomes" id="UP001605036">
    <property type="component" value="Unassembled WGS sequence"/>
</dbReference>
<reference evidence="1 2" key="1">
    <citation type="submission" date="2024-09" db="EMBL/GenBank/DDBJ databases">
        <title>Chromosome-scale assembly of Riccia fluitans.</title>
        <authorList>
            <person name="Paukszto L."/>
            <person name="Sawicki J."/>
            <person name="Karawczyk K."/>
            <person name="Piernik-Szablinska J."/>
            <person name="Szczecinska M."/>
            <person name="Mazdziarz M."/>
        </authorList>
    </citation>
    <scope>NUCLEOTIDE SEQUENCE [LARGE SCALE GENOMIC DNA]</scope>
    <source>
        <strain evidence="1">Rf_01</strain>
        <tissue evidence="1">Aerial parts of the thallus</tissue>
    </source>
</reference>
<gene>
    <name evidence="1" type="ORF">R1flu_023785</name>
</gene>
<evidence type="ECO:0000313" key="2">
    <source>
        <dbReference type="Proteomes" id="UP001605036"/>
    </source>
</evidence>
<accession>A0ABD1XTV4</accession>
<dbReference type="EMBL" id="JBHFFA010000007">
    <property type="protein sequence ID" value="KAL2612093.1"/>
    <property type="molecule type" value="Genomic_DNA"/>
</dbReference>
<comment type="caution">
    <text evidence="1">The sequence shown here is derived from an EMBL/GenBank/DDBJ whole genome shotgun (WGS) entry which is preliminary data.</text>
</comment>
<sequence>MVRYVGGWRLRRMAIAGGELEAWASPALALGRGSVVCFISITEKEEWKLTGDKVIIKRIKLSFKLFRLDSGSGGIEGGDGHINFIQLGLDGA</sequence>
<dbReference type="AlphaFoldDB" id="A0ABD1XTV4"/>
<evidence type="ECO:0000313" key="1">
    <source>
        <dbReference type="EMBL" id="KAL2612093.1"/>
    </source>
</evidence>
<keyword evidence="2" id="KW-1185">Reference proteome</keyword>
<evidence type="ECO:0008006" key="3">
    <source>
        <dbReference type="Google" id="ProtNLM"/>
    </source>
</evidence>
<protein>
    <recommendedName>
        <fullName evidence="3">Plastid lipid-associated protein/fibrillin conserved domain-containing protein</fullName>
    </recommendedName>
</protein>
<name>A0ABD1XTV4_9MARC</name>